<feature type="chain" id="PRO_5015094464" description="CBM1 domain-containing protein" evidence="1">
    <location>
        <begin position="20"/>
        <end position="147"/>
    </location>
</feature>
<dbReference type="EnsemblFungi" id="EJT79378">
    <property type="protein sequence ID" value="EJT79378"/>
    <property type="gene ID" value="GGTG_04462"/>
</dbReference>
<feature type="signal peptide" evidence="1">
    <location>
        <begin position="1"/>
        <end position="19"/>
    </location>
</feature>
<gene>
    <name evidence="3" type="primary">20344920</name>
    <name evidence="2" type="ORF">GGTG_04462</name>
</gene>
<organism evidence="2">
    <name type="scientific">Gaeumannomyces tritici (strain R3-111a-1)</name>
    <name type="common">Wheat and barley take-all root rot fungus</name>
    <name type="synonym">Gaeumannomyces graminis var. tritici</name>
    <dbReference type="NCBI Taxonomy" id="644352"/>
    <lineage>
        <taxon>Eukaryota</taxon>
        <taxon>Fungi</taxon>
        <taxon>Dikarya</taxon>
        <taxon>Ascomycota</taxon>
        <taxon>Pezizomycotina</taxon>
        <taxon>Sordariomycetes</taxon>
        <taxon>Sordariomycetidae</taxon>
        <taxon>Magnaporthales</taxon>
        <taxon>Magnaporthaceae</taxon>
        <taxon>Gaeumannomyces</taxon>
    </lineage>
</organism>
<dbReference type="VEuPathDB" id="FungiDB:GGTG_04462"/>
<evidence type="ECO:0000313" key="2">
    <source>
        <dbReference type="EMBL" id="EJT79378.1"/>
    </source>
</evidence>
<evidence type="ECO:0000313" key="3">
    <source>
        <dbReference type="EnsemblFungi" id="EJT79378"/>
    </source>
</evidence>
<name>J3NT64_GAET3</name>
<dbReference type="OrthoDB" id="10592980at2759"/>
<proteinExistence type="predicted"/>
<dbReference type="EMBL" id="GL385396">
    <property type="protein sequence ID" value="EJT79378.1"/>
    <property type="molecule type" value="Genomic_DNA"/>
</dbReference>
<keyword evidence="1" id="KW-0732">Signal</keyword>
<reference evidence="2" key="2">
    <citation type="submission" date="2010-07" db="EMBL/GenBank/DDBJ databases">
        <authorList>
            <consortium name="The Broad Institute Genome Sequencing Platform"/>
            <consortium name="Broad Institute Genome Sequencing Center for Infectious Disease"/>
            <person name="Ma L.-J."/>
            <person name="Dead R."/>
            <person name="Young S."/>
            <person name="Zeng Q."/>
            <person name="Koehrsen M."/>
            <person name="Alvarado L."/>
            <person name="Berlin A."/>
            <person name="Chapman S.B."/>
            <person name="Chen Z."/>
            <person name="Freedman E."/>
            <person name="Gellesch M."/>
            <person name="Goldberg J."/>
            <person name="Griggs A."/>
            <person name="Gujja S."/>
            <person name="Heilman E.R."/>
            <person name="Heiman D."/>
            <person name="Hepburn T."/>
            <person name="Howarth C."/>
            <person name="Jen D."/>
            <person name="Larson L."/>
            <person name="Mehta T."/>
            <person name="Neiman D."/>
            <person name="Pearson M."/>
            <person name="Roberts A."/>
            <person name="Saif S."/>
            <person name="Shea T."/>
            <person name="Shenoy N."/>
            <person name="Sisk P."/>
            <person name="Stolte C."/>
            <person name="Sykes S."/>
            <person name="Walk T."/>
            <person name="White J."/>
            <person name="Yandava C."/>
            <person name="Haas B."/>
            <person name="Nusbaum C."/>
            <person name="Birren B."/>
        </authorList>
    </citation>
    <scope>NUCLEOTIDE SEQUENCE</scope>
    <source>
        <strain evidence="2">R3-111a-1</strain>
    </source>
</reference>
<keyword evidence="4" id="KW-1185">Reference proteome</keyword>
<dbReference type="GeneID" id="20344920"/>
<reference evidence="4" key="1">
    <citation type="submission" date="2010-07" db="EMBL/GenBank/DDBJ databases">
        <title>The genome sequence of Gaeumannomyces graminis var. tritici strain R3-111a-1.</title>
        <authorList>
            <consortium name="The Broad Institute Genome Sequencing Platform"/>
            <person name="Ma L.-J."/>
            <person name="Dead R."/>
            <person name="Young S."/>
            <person name="Zeng Q."/>
            <person name="Koehrsen M."/>
            <person name="Alvarado L."/>
            <person name="Berlin A."/>
            <person name="Chapman S.B."/>
            <person name="Chen Z."/>
            <person name="Freedman E."/>
            <person name="Gellesch M."/>
            <person name="Goldberg J."/>
            <person name="Griggs A."/>
            <person name="Gujja S."/>
            <person name="Heilman E.R."/>
            <person name="Heiman D."/>
            <person name="Hepburn T."/>
            <person name="Howarth C."/>
            <person name="Jen D."/>
            <person name="Larson L."/>
            <person name="Mehta T."/>
            <person name="Neiman D."/>
            <person name="Pearson M."/>
            <person name="Roberts A."/>
            <person name="Saif S."/>
            <person name="Shea T."/>
            <person name="Shenoy N."/>
            <person name="Sisk P."/>
            <person name="Stolte C."/>
            <person name="Sykes S."/>
            <person name="Walk T."/>
            <person name="White J."/>
            <person name="Yandava C."/>
            <person name="Haas B."/>
            <person name="Nusbaum C."/>
            <person name="Birren B."/>
        </authorList>
    </citation>
    <scope>NUCLEOTIDE SEQUENCE [LARGE SCALE GENOMIC DNA]</scope>
    <source>
        <strain evidence="4">R3-111a-1</strain>
    </source>
</reference>
<evidence type="ECO:0008006" key="5">
    <source>
        <dbReference type="Google" id="ProtNLM"/>
    </source>
</evidence>
<accession>J3NT64</accession>
<evidence type="ECO:0000256" key="1">
    <source>
        <dbReference type="SAM" id="SignalP"/>
    </source>
</evidence>
<dbReference type="Proteomes" id="UP000006039">
    <property type="component" value="Unassembled WGS sequence"/>
</dbReference>
<dbReference type="RefSeq" id="XP_009220523.1">
    <property type="nucleotide sequence ID" value="XM_009222259.1"/>
</dbReference>
<protein>
    <recommendedName>
        <fullName evidence="5">CBM1 domain-containing protein</fullName>
    </recommendedName>
</protein>
<dbReference type="AlphaFoldDB" id="J3NT64"/>
<dbReference type="HOGENOM" id="CLU_1768180_0_0_1"/>
<reference evidence="3" key="5">
    <citation type="submission" date="2018-04" db="UniProtKB">
        <authorList>
            <consortium name="EnsemblFungi"/>
        </authorList>
    </citation>
    <scope>IDENTIFICATION</scope>
    <source>
        <strain evidence="3">R3-111a-1</strain>
    </source>
</reference>
<dbReference type="eggNOG" id="ENOG502RNDS">
    <property type="taxonomic scope" value="Eukaryota"/>
</dbReference>
<reference evidence="3" key="4">
    <citation type="journal article" date="2015" name="G3 (Bethesda)">
        <title>Genome sequences of three phytopathogenic species of the Magnaporthaceae family of fungi.</title>
        <authorList>
            <person name="Okagaki L.H."/>
            <person name="Nunes C.C."/>
            <person name="Sailsbery J."/>
            <person name="Clay B."/>
            <person name="Brown D."/>
            <person name="John T."/>
            <person name="Oh Y."/>
            <person name="Young N."/>
            <person name="Fitzgerald M."/>
            <person name="Haas B.J."/>
            <person name="Zeng Q."/>
            <person name="Young S."/>
            <person name="Adiconis X."/>
            <person name="Fan L."/>
            <person name="Levin J.Z."/>
            <person name="Mitchell T.K."/>
            <person name="Okubara P.A."/>
            <person name="Farman M.L."/>
            <person name="Kohn L.M."/>
            <person name="Birren B."/>
            <person name="Ma L.-J."/>
            <person name="Dean R.A."/>
        </authorList>
    </citation>
    <scope>NUCLEOTIDE SEQUENCE</scope>
    <source>
        <strain evidence="3">R3-111a-1</strain>
    </source>
</reference>
<evidence type="ECO:0000313" key="4">
    <source>
        <dbReference type="Proteomes" id="UP000006039"/>
    </source>
</evidence>
<sequence length="147" mass="15184">MPITKLSFTFAALAAVVSGFPQPISTSTGPASLVTRVSTDTYTFQTTLGTSYTGPVAIVSPTTQVVAISPATPTVAVSRSASLVPTTNVVAPTKASSALSPTPTKGQTQGPLNARECKRDWGCCKGACYIGSVFTFYLSCCQFSSPF</sequence>
<reference evidence="2" key="3">
    <citation type="submission" date="2010-09" db="EMBL/GenBank/DDBJ databases">
        <title>Annotation of Gaeumannomyces graminis var. tritici R3-111a-1.</title>
        <authorList>
            <consortium name="The Broad Institute Genome Sequencing Platform"/>
            <person name="Ma L.-J."/>
            <person name="Dead R."/>
            <person name="Young S.K."/>
            <person name="Zeng Q."/>
            <person name="Gargeya S."/>
            <person name="Fitzgerald M."/>
            <person name="Haas B."/>
            <person name="Abouelleil A."/>
            <person name="Alvarado L."/>
            <person name="Arachchi H.M."/>
            <person name="Berlin A."/>
            <person name="Brown A."/>
            <person name="Chapman S.B."/>
            <person name="Chen Z."/>
            <person name="Dunbar C."/>
            <person name="Freedman E."/>
            <person name="Gearin G."/>
            <person name="Gellesch M."/>
            <person name="Goldberg J."/>
            <person name="Griggs A."/>
            <person name="Gujja S."/>
            <person name="Heiman D."/>
            <person name="Howarth C."/>
            <person name="Larson L."/>
            <person name="Lui A."/>
            <person name="MacDonald P.J.P."/>
            <person name="Mehta T."/>
            <person name="Montmayeur A."/>
            <person name="Murphy C."/>
            <person name="Neiman D."/>
            <person name="Pearson M."/>
            <person name="Priest M."/>
            <person name="Roberts A."/>
            <person name="Saif S."/>
            <person name="Shea T."/>
            <person name="Shenoy N."/>
            <person name="Sisk P."/>
            <person name="Stolte C."/>
            <person name="Sykes S."/>
            <person name="Yandava C."/>
            <person name="Wortman J."/>
            <person name="Nusbaum C."/>
            <person name="Birren B."/>
        </authorList>
    </citation>
    <scope>NUCLEOTIDE SEQUENCE</scope>
    <source>
        <strain evidence="2">R3-111a-1</strain>
    </source>
</reference>